<dbReference type="Proteomes" id="UP000054466">
    <property type="component" value="Unassembled WGS sequence"/>
</dbReference>
<evidence type="ECO:0000256" key="1">
    <source>
        <dbReference type="SAM" id="MobiDB-lite"/>
    </source>
</evidence>
<evidence type="ECO:0000313" key="2">
    <source>
        <dbReference type="EMBL" id="KIW22020.1"/>
    </source>
</evidence>
<feature type="region of interest" description="Disordered" evidence="1">
    <location>
        <begin position="135"/>
        <end position="161"/>
    </location>
</feature>
<keyword evidence="3" id="KW-1185">Reference proteome</keyword>
<dbReference type="EMBL" id="KN847057">
    <property type="protein sequence ID" value="KIW22020.1"/>
    <property type="molecule type" value="Genomic_DNA"/>
</dbReference>
<proteinExistence type="predicted"/>
<reference evidence="2 3" key="1">
    <citation type="submission" date="2015-01" db="EMBL/GenBank/DDBJ databases">
        <title>The Genome Sequence of Cladophialophora immunda CBS83496.</title>
        <authorList>
            <consortium name="The Broad Institute Genomics Platform"/>
            <person name="Cuomo C."/>
            <person name="de Hoog S."/>
            <person name="Gorbushina A."/>
            <person name="Stielow B."/>
            <person name="Teixiera M."/>
            <person name="Abouelleil A."/>
            <person name="Chapman S.B."/>
            <person name="Priest M."/>
            <person name="Young S.K."/>
            <person name="Wortman J."/>
            <person name="Nusbaum C."/>
            <person name="Birren B."/>
        </authorList>
    </citation>
    <scope>NUCLEOTIDE SEQUENCE [LARGE SCALE GENOMIC DNA]</scope>
    <source>
        <strain evidence="2 3">CBS 83496</strain>
    </source>
</reference>
<name>A0A0D2BUF8_9EURO</name>
<dbReference type="RefSeq" id="XP_016242236.1">
    <property type="nucleotide sequence ID" value="XM_016400114.1"/>
</dbReference>
<feature type="region of interest" description="Disordered" evidence="1">
    <location>
        <begin position="213"/>
        <end position="232"/>
    </location>
</feature>
<sequence>MRTLLHYLTTPNPEVRREGLRAGPNTFPVGDYDIEGVEPWLDFSYETIMDCFGDILTTPVDDDLFNDPPPIAAHDLNLTDESSVTFILTKRHHTIIDCALQIAQDQLKDRGFGFPISWSLGSRSHVQEDPRLRPDWAVTNHSGKPPYEDLGPGDTKQSKKWNTSMKDSRDEHMREEFEKALRQVHLYSIRVNCRSCFLISDLELVWLRRRKSPEPARPLSTSRPRRLVSQENSRRVTSITSVLSGTSSMSLDSSGSPYTDGGNPDINEGPFEMCVVPWSNHGVGNLTINLAMFAAALWAATDNSVRESYPPLASWERIRGPSGEILYRQVGSLKIASTLPPDAILSQPEQISDAL</sequence>
<evidence type="ECO:0000313" key="3">
    <source>
        <dbReference type="Proteomes" id="UP000054466"/>
    </source>
</evidence>
<accession>A0A0D2BUF8</accession>
<organism evidence="2 3">
    <name type="scientific">Cladophialophora immunda</name>
    <dbReference type="NCBI Taxonomy" id="569365"/>
    <lineage>
        <taxon>Eukaryota</taxon>
        <taxon>Fungi</taxon>
        <taxon>Dikarya</taxon>
        <taxon>Ascomycota</taxon>
        <taxon>Pezizomycotina</taxon>
        <taxon>Eurotiomycetes</taxon>
        <taxon>Chaetothyriomycetidae</taxon>
        <taxon>Chaetothyriales</taxon>
        <taxon>Herpotrichiellaceae</taxon>
        <taxon>Cladophialophora</taxon>
    </lineage>
</organism>
<dbReference type="OrthoDB" id="4143088at2759"/>
<dbReference type="HOGENOM" id="CLU_036015_0_0_1"/>
<gene>
    <name evidence="2" type="ORF">PV07_12578</name>
</gene>
<dbReference type="GeneID" id="27351772"/>
<dbReference type="AlphaFoldDB" id="A0A0D2BUF8"/>
<dbReference type="VEuPathDB" id="FungiDB:PV07_12578"/>
<protein>
    <submittedName>
        <fullName evidence="2">Uncharacterized protein</fullName>
    </submittedName>
</protein>
<dbReference type="STRING" id="569365.A0A0D2BUF8"/>